<dbReference type="InterPro" id="IPR011009">
    <property type="entry name" value="Kinase-like_dom_sf"/>
</dbReference>
<evidence type="ECO:0000313" key="4">
    <source>
        <dbReference type="Proteomes" id="UP001328107"/>
    </source>
</evidence>
<evidence type="ECO:0008006" key="5">
    <source>
        <dbReference type="Google" id="ProtNLM"/>
    </source>
</evidence>
<reference evidence="4" key="1">
    <citation type="submission" date="2022-10" db="EMBL/GenBank/DDBJ databases">
        <title>Genome assembly of Pristionchus species.</title>
        <authorList>
            <person name="Yoshida K."/>
            <person name="Sommer R.J."/>
        </authorList>
    </citation>
    <scope>NUCLEOTIDE SEQUENCE [LARGE SCALE GENOMIC DNA]</scope>
    <source>
        <strain evidence="4">RS5460</strain>
    </source>
</reference>
<dbReference type="Pfam" id="PF07914">
    <property type="entry name" value="DUF1679"/>
    <property type="match status" value="1"/>
</dbReference>
<accession>A0AAN4Z8S2</accession>
<dbReference type="InterPro" id="IPR052140">
    <property type="entry name" value="Dev_Signal_Hedgehog-like"/>
</dbReference>
<dbReference type="InterPro" id="IPR012877">
    <property type="entry name" value="Dhs-27"/>
</dbReference>
<organism evidence="3 4">
    <name type="scientific">Pristionchus mayeri</name>
    <dbReference type="NCBI Taxonomy" id="1317129"/>
    <lineage>
        <taxon>Eukaryota</taxon>
        <taxon>Metazoa</taxon>
        <taxon>Ecdysozoa</taxon>
        <taxon>Nematoda</taxon>
        <taxon>Chromadorea</taxon>
        <taxon>Rhabditida</taxon>
        <taxon>Rhabditina</taxon>
        <taxon>Diplogasteromorpha</taxon>
        <taxon>Diplogasteroidea</taxon>
        <taxon>Neodiplogasteridae</taxon>
        <taxon>Pristionchus</taxon>
    </lineage>
</organism>
<feature type="compositionally biased region" description="Basic and acidic residues" evidence="2">
    <location>
        <begin position="433"/>
        <end position="445"/>
    </location>
</feature>
<name>A0AAN4Z8S2_9BILA</name>
<comment type="caution">
    <text evidence="3">The sequence shown here is derived from an EMBL/GenBank/DDBJ whole genome shotgun (WGS) entry which is preliminary data.</text>
</comment>
<dbReference type="AlphaFoldDB" id="A0AAN4Z8S2"/>
<feature type="region of interest" description="Disordered" evidence="2">
    <location>
        <begin position="664"/>
        <end position="683"/>
    </location>
</feature>
<evidence type="ECO:0000256" key="1">
    <source>
        <dbReference type="ARBA" id="ARBA00022473"/>
    </source>
</evidence>
<evidence type="ECO:0000313" key="3">
    <source>
        <dbReference type="EMBL" id="GMR34078.1"/>
    </source>
</evidence>
<dbReference type="EMBL" id="BTRK01000001">
    <property type="protein sequence ID" value="GMR34078.1"/>
    <property type="molecule type" value="Genomic_DNA"/>
</dbReference>
<proteinExistence type="predicted"/>
<keyword evidence="4" id="KW-1185">Reference proteome</keyword>
<feature type="region of interest" description="Disordered" evidence="2">
    <location>
        <begin position="433"/>
        <end position="582"/>
    </location>
</feature>
<evidence type="ECO:0000256" key="2">
    <source>
        <dbReference type="SAM" id="MobiDB-lite"/>
    </source>
</evidence>
<keyword evidence="1" id="KW-0217">Developmental protein</keyword>
<protein>
    <recommendedName>
        <fullName evidence="5">Phosphotransferase</fullName>
    </recommendedName>
</protein>
<gene>
    <name evidence="3" type="ORF">PMAYCL1PPCAC_04273</name>
</gene>
<dbReference type="Proteomes" id="UP001328107">
    <property type="component" value="Unassembled WGS sequence"/>
</dbReference>
<dbReference type="PANTHER" id="PTHR46706">
    <property type="entry name" value="PROTEIN QUA-1-RELATED"/>
    <property type="match status" value="1"/>
</dbReference>
<dbReference type="Gene3D" id="3.90.1200.10">
    <property type="match status" value="1"/>
</dbReference>
<sequence length="795" mass="86261">MEDLSETVIQSIIDGIIGYQAAYLSTQKEATLLPKDVLFVLGSAGVIGCIEKVDEKGYLTPEWKSALLSWSTPEALRDMQYGREEEEPPLVLAHTDMWTNNLLFEKNEASGALQLLAIVDWQCATVGLAMLDIASVVGINMSPNSRRINEAAILRPFAWALVTYPNGSRNELVHFGDWQVRSLYRRCLRFAALQLCLTVGGMLTPPVGDSDEAREKRRQHGEQLKHSEERLKGILEDIVIPTHEDMRLLLVILLPALSFASFCGENGVPFSLEVLPNGQFADTAGNFDGYFRDEERTSHLQANKFKANCSGKFDAVTCPKKNQWVGGVDFVSDLRQPLSLQCCSFEGLRFSQDVGVTTIAPGEAVTGGEVIREGRQISFDVIANVRKVLDPVDHNKILYEVTVRRMNCLPDPGEVQVPFDADIGEEVQRVLGNDDNRAPLDRPEDIQPPPAAPQEPELIQEIPAGPPQGGDGEEAEQVQPELRQEITSPVEEDRKEQETNPNKHFFVHKKERQNQPTFGAPTFDPSVEAGSQRVHPRFIEERPPSEYSTTPQPPAVTTTTTTSPPPTTPDIEPIPSDETPADYDPETVPAPKVVEIAEKKTIKLAITTPAAPTTRNPFLLPGFAPFPAFPFPPPPAPLQPPPPAAAQPAEAFAAPPFLPLAPLPPPTHHHHHLHHDAPAAAGPATAAPNPFAMPNPWAFPALPNPWALPQPAGAASFGGAFGAPPAPQAPNVPGLEEKPTMVAPVKRTPALKHGEPPGNAAPPAPVAPVAPTLAPLLMPPPFPTLFGPFPMAGRK</sequence>
<dbReference type="SUPFAM" id="SSF56112">
    <property type="entry name" value="Protein kinase-like (PK-like)"/>
    <property type="match status" value="1"/>
</dbReference>
<dbReference type="PANTHER" id="PTHR46706:SF12">
    <property type="entry name" value="PROTEIN QUA-1-RELATED"/>
    <property type="match status" value="1"/>
</dbReference>